<organism evidence="2 3">
    <name type="scientific">Roseivirga thermotolerans</name>
    <dbReference type="NCBI Taxonomy" id="1758176"/>
    <lineage>
        <taxon>Bacteria</taxon>
        <taxon>Pseudomonadati</taxon>
        <taxon>Bacteroidota</taxon>
        <taxon>Cytophagia</taxon>
        <taxon>Cytophagales</taxon>
        <taxon>Roseivirgaceae</taxon>
        <taxon>Roseivirga</taxon>
    </lineage>
</organism>
<dbReference type="SUPFAM" id="SSF48498">
    <property type="entry name" value="Tetracyclin repressor-like, C-terminal domain"/>
    <property type="match status" value="1"/>
</dbReference>
<evidence type="ECO:0000313" key="3">
    <source>
        <dbReference type="Proteomes" id="UP000658258"/>
    </source>
</evidence>
<dbReference type="RefSeq" id="WP_189629733.1">
    <property type="nucleotide sequence ID" value="NZ_BNAG01000002.1"/>
</dbReference>
<comment type="caution">
    <text evidence="2">The sequence shown here is derived from an EMBL/GenBank/DDBJ whole genome shotgun (WGS) entry which is preliminary data.</text>
</comment>
<feature type="domain" description="Tetracyclin repressor-like C-terminal" evidence="1">
    <location>
        <begin position="91"/>
        <end position="217"/>
    </location>
</feature>
<dbReference type="Pfam" id="PF17931">
    <property type="entry name" value="TetR_C_23"/>
    <property type="match status" value="1"/>
</dbReference>
<dbReference type="InterPro" id="IPR041673">
    <property type="entry name" value="TetR_C_23"/>
</dbReference>
<protein>
    <recommendedName>
        <fullName evidence="1">Tetracyclin repressor-like C-terminal domain-containing protein</fullName>
    </recommendedName>
</protein>
<gene>
    <name evidence="2" type="ORF">GCM10011340_16270</name>
</gene>
<dbReference type="EMBL" id="BNAG01000002">
    <property type="protein sequence ID" value="GHE61892.1"/>
    <property type="molecule type" value="Genomic_DNA"/>
</dbReference>
<proteinExistence type="predicted"/>
<dbReference type="Gene3D" id="1.10.357.10">
    <property type="entry name" value="Tetracycline Repressor, domain 2"/>
    <property type="match status" value="1"/>
</dbReference>
<name>A0ABQ3I823_9BACT</name>
<dbReference type="Proteomes" id="UP000658258">
    <property type="component" value="Unassembled WGS sequence"/>
</dbReference>
<sequence length="221" mass="26134">MEESKAAKATSKKSPDQKIRDGYIGHVLEHGKAPASIYQFIKSVKIKEEDFYNHYNSFESIEKDIWLHWFRQTVDTLKTDPVYDEYSVREKMLAFFYTFIELLKTNRSYILQTVPRKIRPELTPYYLTTVRKSFKEWVGELLLEGEETEEVQSRPLIGKRYDEALWWQFLFVLGFWIKDESKAFEKTDAAIEKSVNLAFDLLGRGPLDAIVDFGKFLFQNR</sequence>
<accession>A0ABQ3I823</accession>
<dbReference type="InterPro" id="IPR036271">
    <property type="entry name" value="Tet_transcr_reg_TetR-rel_C_sf"/>
</dbReference>
<evidence type="ECO:0000259" key="1">
    <source>
        <dbReference type="Pfam" id="PF17931"/>
    </source>
</evidence>
<evidence type="ECO:0000313" key="2">
    <source>
        <dbReference type="EMBL" id="GHE61892.1"/>
    </source>
</evidence>
<keyword evidence="3" id="KW-1185">Reference proteome</keyword>
<reference evidence="3" key="1">
    <citation type="journal article" date="2019" name="Int. J. Syst. Evol. Microbiol.">
        <title>The Global Catalogue of Microorganisms (GCM) 10K type strain sequencing project: providing services to taxonomists for standard genome sequencing and annotation.</title>
        <authorList>
            <consortium name="The Broad Institute Genomics Platform"/>
            <consortium name="The Broad Institute Genome Sequencing Center for Infectious Disease"/>
            <person name="Wu L."/>
            <person name="Ma J."/>
        </authorList>
    </citation>
    <scope>NUCLEOTIDE SEQUENCE [LARGE SCALE GENOMIC DNA]</scope>
    <source>
        <strain evidence="3">CGMCC 1.15111</strain>
    </source>
</reference>